<dbReference type="InterPro" id="IPR018776">
    <property type="entry name" value="Membrane_prot_PTPS-rel_domain"/>
</dbReference>
<evidence type="ECO:0000313" key="4">
    <source>
        <dbReference type="Proteomes" id="UP000321659"/>
    </source>
</evidence>
<sequence>MYKILKEHRMPFIAIFTVSLFLVLPQILNHSVVLGADSIFHFNRIYDIYMQIKTGNFNFFQSNYGFQQSGRIVNAVYGPGFAYILGIILVAVHSWIKFQILTSFLLFFISGYSMYFLSRAMTATKKISLLTAILFMGSFWITGWEANQNFMSWGIMLMPLVVLSGLKMINNNAEDLKIIPLALTVALVIQVHVLSAVMSIAVLVVFFVVGMFQTSGKLKLLVKCLLAAVLALLLTFNVWGSMLEVFTSNALYSPFAEHDMSSWAMNISTGDYDYVHLGLVMSVIFIAQIIFVFSKKEKISLANKVVTIIGGIFLILSSNLIPWARLSDSFPQIQSFLQFPYRFNGFAMVLLLAGFGATISNLSVKLLRKNVEIGLMIGCGFILFQAYTSLQIRNEFWHSDQPIVKKSGIYFLKHYSSNQITNGFTTPNLGSGLKIIEKSAPDYLPDYRTRPSNSYAAYEREIIANYKNVKKTVKNGTLVVKWNAKTKGELKRLPIVVYENSVLSLNKHALSKDQVKLSSIGSPTVKADKKGENTLTLNYHSDMITKLRLVAVALAWVISVLSTIIFYVKSRYNK</sequence>
<dbReference type="AlphaFoldDB" id="A0A5C6MAA5"/>
<dbReference type="Pfam" id="PF10131">
    <property type="entry name" value="PTPS_related"/>
    <property type="match status" value="1"/>
</dbReference>
<feature type="transmembrane region" description="Helical" evidence="1">
    <location>
        <begin position="371"/>
        <end position="390"/>
    </location>
</feature>
<feature type="transmembrane region" description="Helical" evidence="1">
    <location>
        <begin position="220"/>
        <end position="239"/>
    </location>
</feature>
<feature type="transmembrane region" description="Helical" evidence="1">
    <location>
        <begin position="72"/>
        <end position="91"/>
    </location>
</feature>
<feature type="transmembrane region" description="Helical" evidence="1">
    <location>
        <begin position="274"/>
        <end position="293"/>
    </location>
</feature>
<reference evidence="3 4" key="1">
    <citation type="submission" date="2019-04" db="EMBL/GenBank/DDBJ databases">
        <title>In vitro growth and metabolic characteristics of meat-borne Lactobacillus algidus strains.</title>
        <authorList>
            <person name="Sade E."/>
            <person name="Per J."/>
            <person name="Tytti H."/>
            <person name="Johanna B.K."/>
        </authorList>
    </citation>
    <scope>NUCLEOTIDE SEQUENCE [LARGE SCALE GENOMIC DNA]</scope>
    <source>
        <strain evidence="3 4">LTS37-1</strain>
    </source>
</reference>
<comment type="caution">
    <text evidence="3">The sequence shown here is derived from an EMBL/GenBank/DDBJ whole genome shotgun (WGS) entry which is preliminary data.</text>
</comment>
<evidence type="ECO:0000256" key="1">
    <source>
        <dbReference type="SAM" id="Phobius"/>
    </source>
</evidence>
<dbReference type="GO" id="GO:0051301">
    <property type="term" value="P:cell division"/>
    <property type="evidence" value="ECO:0007669"/>
    <property type="project" value="UniProtKB-KW"/>
</dbReference>
<organism evidence="3 4">
    <name type="scientific">Dellaglioa algida</name>
    <dbReference type="NCBI Taxonomy" id="105612"/>
    <lineage>
        <taxon>Bacteria</taxon>
        <taxon>Bacillati</taxon>
        <taxon>Bacillota</taxon>
        <taxon>Bacilli</taxon>
        <taxon>Lactobacillales</taxon>
        <taxon>Lactobacillaceae</taxon>
        <taxon>Dellaglioa</taxon>
    </lineage>
</organism>
<keyword evidence="3" id="KW-0131">Cell cycle</keyword>
<feature type="transmembrane region" description="Helical" evidence="1">
    <location>
        <begin position="343"/>
        <end position="364"/>
    </location>
</feature>
<gene>
    <name evidence="3" type="ORF">LABALGLTS371_05100</name>
</gene>
<evidence type="ECO:0000259" key="2">
    <source>
        <dbReference type="Pfam" id="PF10131"/>
    </source>
</evidence>
<protein>
    <submittedName>
        <fullName evidence="3">Cell division protein</fullName>
    </submittedName>
</protein>
<keyword evidence="1" id="KW-0812">Transmembrane</keyword>
<feature type="transmembrane region" description="Helical" evidence="1">
    <location>
        <begin position="127"/>
        <end position="143"/>
    </location>
</feature>
<proteinExistence type="predicted"/>
<dbReference type="EMBL" id="SRRQ01000002">
    <property type="protein sequence ID" value="TWW11740.1"/>
    <property type="molecule type" value="Genomic_DNA"/>
</dbReference>
<evidence type="ECO:0000313" key="3">
    <source>
        <dbReference type="EMBL" id="TWW11740.1"/>
    </source>
</evidence>
<dbReference type="Proteomes" id="UP000321659">
    <property type="component" value="Unassembled WGS sequence"/>
</dbReference>
<accession>A0A5C6MAA5</accession>
<keyword evidence="3" id="KW-0132">Cell division</keyword>
<feature type="domain" description="Membrane protein 6-pyruvoyl-tetrahydropterin synthase-related" evidence="2">
    <location>
        <begin position="83"/>
        <end position="391"/>
    </location>
</feature>
<keyword evidence="1" id="KW-0472">Membrane</keyword>
<feature type="transmembrane region" description="Helical" evidence="1">
    <location>
        <begin position="98"/>
        <end position="115"/>
    </location>
</feature>
<feature type="transmembrane region" description="Helical" evidence="1">
    <location>
        <begin position="305"/>
        <end position="323"/>
    </location>
</feature>
<feature type="transmembrane region" description="Helical" evidence="1">
    <location>
        <begin position="547"/>
        <end position="568"/>
    </location>
</feature>
<feature type="transmembrane region" description="Helical" evidence="1">
    <location>
        <begin position="150"/>
        <end position="169"/>
    </location>
</feature>
<name>A0A5C6MAA5_9LACO</name>
<feature type="transmembrane region" description="Helical" evidence="1">
    <location>
        <begin position="181"/>
        <end position="208"/>
    </location>
</feature>
<keyword evidence="1" id="KW-1133">Transmembrane helix</keyword>